<dbReference type="PROSITE" id="PS51683">
    <property type="entry name" value="SAM_OMT_II"/>
    <property type="match status" value="1"/>
</dbReference>
<gene>
    <name evidence="6" type="ORF">SCHPADRAFT_378777</name>
</gene>
<dbReference type="InterPro" id="IPR012967">
    <property type="entry name" value="COMT_dimerisation"/>
</dbReference>
<evidence type="ECO:0000259" key="4">
    <source>
        <dbReference type="Pfam" id="PF00891"/>
    </source>
</evidence>
<dbReference type="InterPro" id="IPR036390">
    <property type="entry name" value="WH_DNA-bd_sf"/>
</dbReference>
<evidence type="ECO:0000256" key="3">
    <source>
        <dbReference type="ARBA" id="ARBA00022691"/>
    </source>
</evidence>
<reference evidence="6 7" key="1">
    <citation type="submission" date="2015-04" db="EMBL/GenBank/DDBJ databases">
        <title>Complete genome sequence of Schizopora paradoxa KUC8140, a cosmopolitan wood degrader in East Asia.</title>
        <authorList>
            <consortium name="DOE Joint Genome Institute"/>
            <person name="Min B."/>
            <person name="Park H."/>
            <person name="Jang Y."/>
            <person name="Kim J.-J."/>
            <person name="Kim K.H."/>
            <person name="Pangilinan J."/>
            <person name="Lipzen A."/>
            <person name="Riley R."/>
            <person name="Grigoriev I.V."/>
            <person name="Spatafora J.W."/>
            <person name="Choi I.-G."/>
        </authorList>
    </citation>
    <scope>NUCLEOTIDE SEQUENCE [LARGE SCALE GENOMIC DNA]</scope>
    <source>
        <strain evidence="6 7">KUC8140</strain>
    </source>
</reference>
<dbReference type="InterPro" id="IPR029063">
    <property type="entry name" value="SAM-dependent_MTases_sf"/>
</dbReference>
<dbReference type="Proteomes" id="UP000053477">
    <property type="component" value="Unassembled WGS sequence"/>
</dbReference>
<dbReference type="InterPro" id="IPR016461">
    <property type="entry name" value="COMT-like"/>
</dbReference>
<dbReference type="Pfam" id="PF08100">
    <property type="entry name" value="Dimerisation"/>
    <property type="match status" value="1"/>
</dbReference>
<dbReference type="GO" id="GO:0032259">
    <property type="term" value="P:methylation"/>
    <property type="evidence" value="ECO:0007669"/>
    <property type="project" value="UniProtKB-KW"/>
</dbReference>
<accession>A0A0H2RMF0</accession>
<dbReference type="GO" id="GO:0046983">
    <property type="term" value="F:protein dimerization activity"/>
    <property type="evidence" value="ECO:0007669"/>
    <property type="project" value="InterPro"/>
</dbReference>
<dbReference type="InParanoid" id="A0A0H2RMF0"/>
<dbReference type="AlphaFoldDB" id="A0A0H2RMF0"/>
<keyword evidence="1 6" id="KW-0489">Methyltransferase</keyword>
<sequence length="469" mass="51158">MKSTLKALVEIISKNIDVLDDALEKRGCPVPSLDDPFTPGSDVANGQPELMVTADLACRAALQLAQIIRLPQLTLLQDSVSHLTSVSMRTAVELHIAEILNEAGPEGLHIDVIAEKCNVDSTKLGSILRCLAGRWIFKEVAPDVYANNRLSSLLDKGKSFGELKNSPENIYEKPQSGLSAAVVHFSDECLKSSAFFYEAMTDPKLAFSGEANHSGFSRAFNTEKSYWEFSEQPDQLARRRRFGVAMSGTQGMEPPGLPIVGYQWGSLPDGATVVDVGGGVGTVALQLAEAFPKLQFIVQDLPAVVEEGKKAKRFKESKKTAKVTFEAHDFFTPNPVKKPDVFLLKYITHDWSDMYVKKILSQLREAAGDKTRLVVMERIVPYTCPLPEGHVVAKVPGVIQPQFPPPVTIAFADNASFKASALMMTLTNGQERTLKHIVDLFASVGWKVESVVQFEGSGALPSNICAVPV</sequence>
<keyword evidence="2 6" id="KW-0808">Transferase</keyword>
<name>A0A0H2RMF0_9AGAM</name>
<dbReference type="GO" id="GO:0008171">
    <property type="term" value="F:O-methyltransferase activity"/>
    <property type="evidence" value="ECO:0007669"/>
    <property type="project" value="InterPro"/>
</dbReference>
<proteinExistence type="predicted"/>
<organism evidence="6 7">
    <name type="scientific">Schizopora paradoxa</name>
    <dbReference type="NCBI Taxonomy" id="27342"/>
    <lineage>
        <taxon>Eukaryota</taxon>
        <taxon>Fungi</taxon>
        <taxon>Dikarya</taxon>
        <taxon>Basidiomycota</taxon>
        <taxon>Agaricomycotina</taxon>
        <taxon>Agaricomycetes</taxon>
        <taxon>Hymenochaetales</taxon>
        <taxon>Schizoporaceae</taxon>
        <taxon>Schizopora</taxon>
    </lineage>
</organism>
<dbReference type="Gene3D" id="1.10.10.10">
    <property type="entry name" value="Winged helix-like DNA-binding domain superfamily/Winged helix DNA-binding domain"/>
    <property type="match status" value="1"/>
</dbReference>
<dbReference type="EMBL" id="KQ085964">
    <property type="protein sequence ID" value="KLO13130.1"/>
    <property type="molecule type" value="Genomic_DNA"/>
</dbReference>
<protein>
    <submittedName>
        <fullName evidence="6">O-methyltransferase</fullName>
    </submittedName>
</protein>
<keyword evidence="7" id="KW-1185">Reference proteome</keyword>
<dbReference type="SUPFAM" id="SSF53335">
    <property type="entry name" value="S-adenosyl-L-methionine-dependent methyltransferases"/>
    <property type="match status" value="1"/>
</dbReference>
<dbReference type="PANTHER" id="PTHR43712:SF2">
    <property type="entry name" value="O-METHYLTRANSFERASE CICE"/>
    <property type="match status" value="1"/>
</dbReference>
<dbReference type="PANTHER" id="PTHR43712">
    <property type="entry name" value="PUTATIVE (AFU_ORTHOLOGUE AFUA_4G14580)-RELATED"/>
    <property type="match status" value="1"/>
</dbReference>
<feature type="domain" description="O-methyltransferase dimerisation" evidence="5">
    <location>
        <begin position="82"/>
        <end position="154"/>
    </location>
</feature>
<evidence type="ECO:0000313" key="6">
    <source>
        <dbReference type="EMBL" id="KLO13130.1"/>
    </source>
</evidence>
<dbReference type="InterPro" id="IPR001077">
    <property type="entry name" value="COMT_C"/>
</dbReference>
<keyword evidence="3" id="KW-0949">S-adenosyl-L-methionine</keyword>
<dbReference type="Gene3D" id="3.40.50.150">
    <property type="entry name" value="Vaccinia Virus protein VP39"/>
    <property type="match status" value="1"/>
</dbReference>
<dbReference type="SUPFAM" id="SSF46785">
    <property type="entry name" value="Winged helix' DNA-binding domain"/>
    <property type="match status" value="1"/>
</dbReference>
<feature type="domain" description="O-methyltransferase C-terminal" evidence="4">
    <location>
        <begin position="272"/>
        <end position="381"/>
    </location>
</feature>
<dbReference type="OrthoDB" id="2410195at2759"/>
<dbReference type="InterPro" id="IPR036388">
    <property type="entry name" value="WH-like_DNA-bd_sf"/>
</dbReference>
<dbReference type="Pfam" id="PF00891">
    <property type="entry name" value="Methyltransf_2"/>
    <property type="match status" value="1"/>
</dbReference>
<evidence type="ECO:0000256" key="2">
    <source>
        <dbReference type="ARBA" id="ARBA00022679"/>
    </source>
</evidence>
<evidence type="ECO:0000259" key="5">
    <source>
        <dbReference type="Pfam" id="PF08100"/>
    </source>
</evidence>
<evidence type="ECO:0000256" key="1">
    <source>
        <dbReference type="ARBA" id="ARBA00022603"/>
    </source>
</evidence>
<evidence type="ECO:0000313" key="7">
    <source>
        <dbReference type="Proteomes" id="UP000053477"/>
    </source>
</evidence>